<feature type="compositionally biased region" description="Basic residues" evidence="7">
    <location>
        <begin position="140"/>
        <end position="149"/>
    </location>
</feature>
<feature type="compositionally biased region" description="Basic and acidic residues" evidence="7">
    <location>
        <begin position="122"/>
        <end position="139"/>
    </location>
</feature>
<name>A0ABQ0GRX6_9PEZI</name>
<evidence type="ECO:0000256" key="5">
    <source>
        <dbReference type="ARBA" id="ARBA00023242"/>
    </source>
</evidence>
<dbReference type="Proteomes" id="UP001628179">
    <property type="component" value="Unassembled WGS sequence"/>
</dbReference>
<evidence type="ECO:0000256" key="1">
    <source>
        <dbReference type="ARBA" id="ARBA00004123"/>
    </source>
</evidence>
<dbReference type="InterPro" id="IPR038753">
    <property type="entry name" value="NFKBIL1"/>
</dbReference>
<organism evidence="8 9">
    <name type="scientific">Madurella fahalii</name>
    <dbReference type="NCBI Taxonomy" id="1157608"/>
    <lineage>
        <taxon>Eukaryota</taxon>
        <taxon>Fungi</taxon>
        <taxon>Dikarya</taxon>
        <taxon>Ascomycota</taxon>
        <taxon>Pezizomycotina</taxon>
        <taxon>Sordariomycetes</taxon>
        <taxon>Sordariomycetidae</taxon>
        <taxon>Sordariales</taxon>
        <taxon>Sordariales incertae sedis</taxon>
        <taxon>Madurella</taxon>
    </lineage>
</organism>
<evidence type="ECO:0000313" key="8">
    <source>
        <dbReference type="EMBL" id="GAB1320508.1"/>
    </source>
</evidence>
<comment type="subcellular location">
    <subcellularLocation>
        <location evidence="1">Nucleus</location>
    </subcellularLocation>
</comment>
<keyword evidence="3" id="KW-0677">Repeat</keyword>
<protein>
    <submittedName>
        <fullName evidence="8">NF-kappa-B inhibitor-like protein 1</fullName>
    </submittedName>
</protein>
<dbReference type="RefSeq" id="XP_070922238.1">
    <property type="nucleotide sequence ID" value="XM_071066137.1"/>
</dbReference>
<keyword evidence="2" id="KW-0597">Phosphoprotein</keyword>
<evidence type="ECO:0000256" key="3">
    <source>
        <dbReference type="ARBA" id="ARBA00022737"/>
    </source>
</evidence>
<keyword evidence="6" id="KW-0175">Coiled coil</keyword>
<accession>A0ABQ0GRX6</accession>
<evidence type="ECO:0000256" key="4">
    <source>
        <dbReference type="ARBA" id="ARBA00023043"/>
    </source>
</evidence>
<evidence type="ECO:0000256" key="7">
    <source>
        <dbReference type="SAM" id="MobiDB-lite"/>
    </source>
</evidence>
<feature type="compositionally biased region" description="Basic residues" evidence="7">
    <location>
        <begin position="81"/>
        <end position="97"/>
    </location>
</feature>
<keyword evidence="4" id="KW-0040">ANK repeat</keyword>
<evidence type="ECO:0000256" key="6">
    <source>
        <dbReference type="SAM" id="Coils"/>
    </source>
</evidence>
<feature type="coiled-coil region" evidence="6">
    <location>
        <begin position="242"/>
        <end position="283"/>
    </location>
</feature>
<dbReference type="GeneID" id="98181460"/>
<evidence type="ECO:0000256" key="2">
    <source>
        <dbReference type="ARBA" id="ARBA00022553"/>
    </source>
</evidence>
<feature type="compositionally biased region" description="Basic residues" evidence="7">
    <location>
        <begin position="109"/>
        <end position="121"/>
    </location>
</feature>
<keyword evidence="9" id="KW-1185">Reference proteome</keyword>
<gene>
    <name evidence="8" type="ORF">MFIFM68171_10718</name>
</gene>
<dbReference type="PANTHER" id="PTHR15263">
    <property type="entry name" value="I-KAPPA-B-LIKE PROTEIN IKBL"/>
    <property type="match status" value="1"/>
</dbReference>
<comment type="caution">
    <text evidence="8">The sequence shown here is derived from an EMBL/GenBank/DDBJ whole genome shotgun (WGS) entry which is preliminary data.</text>
</comment>
<evidence type="ECO:0000313" key="9">
    <source>
        <dbReference type="Proteomes" id="UP001628179"/>
    </source>
</evidence>
<reference evidence="8 9" key="1">
    <citation type="submission" date="2024-09" db="EMBL/GenBank/DDBJ databases">
        <title>Itraconazole resistance in Madurella fahalii resulting from another homologue of gene encoding cytochrome P450 14-alpha sterol demethylase (CYP51).</title>
        <authorList>
            <person name="Yoshioka I."/>
            <person name="Fahal A.H."/>
            <person name="Kaneko S."/>
            <person name="Yaguchi T."/>
        </authorList>
    </citation>
    <scope>NUCLEOTIDE SEQUENCE [LARGE SCALE GENOMIC DNA]</scope>
    <source>
        <strain evidence="8 9">IFM 68171</strain>
    </source>
</reference>
<sequence>MEMESPRSPKRRRILASINPPEIESGGDEDASRTHKRASKMSPDTSGPRNEEDPRTTEGNIPTQPEQREQADTETTAPRPTKFRFKSKSSRSSSRRHREGDDDEDDHDHRRHRRHRHHRRERSRDTERDGDTNARSDASKRRRRHRHRSPSPSPTNNTAGGGNDPFSDPPLDPETAFRESLFDALADDEGAAYWESVYGQPIHVYPAPSSSGGPGGPGGHLERMSDEEYAAYVRQKMWEKTHAGLLEARARREEEREEARRRREEGERIAREMERSLRRGEERRRRKGWRERWARYVGLWAEWDAAAKVGAAATVEGIPWPGEDRTPEGIRAFFVHGLGLEEVGEKEFAARLKEERFRWHPDKLQQRLGGKVDEEVMKQVTGIFQVVDALWNDTRKNGG</sequence>
<dbReference type="EMBL" id="BAAFSV010000006">
    <property type="protein sequence ID" value="GAB1320508.1"/>
    <property type="molecule type" value="Genomic_DNA"/>
</dbReference>
<proteinExistence type="predicted"/>
<dbReference type="PANTHER" id="PTHR15263:SF1">
    <property type="entry name" value="NF-KAPPA-B INHIBITOR-LIKE PROTEIN 1"/>
    <property type="match status" value="1"/>
</dbReference>
<keyword evidence="5" id="KW-0539">Nucleus</keyword>
<feature type="region of interest" description="Disordered" evidence="7">
    <location>
        <begin position="202"/>
        <end position="226"/>
    </location>
</feature>
<feature type="region of interest" description="Disordered" evidence="7">
    <location>
        <begin position="1"/>
        <end position="183"/>
    </location>
</feature>